<feature type="non-terminal residue" evidence="1">
    <location>
        <position position="1"/>
    </location>
</feature>
<dbReference type="EMBL" id="LT608189">
    <property type="protein sequence ID" value="SCM21205.1"/>
    <property type="molecule type" value="Genomic_DNA"/>
</dbReference>
<proteinExistence type="predicted"/>
<name>A0A1C6YD04_PLACE</name>
<evidence type="ECO:0000313" key="2">
    <source>
        <dbReference type="Proteomes" id="UP000507536"/>
    </source>
</evidence>
<sequence>NSSRSLKKKLSKKGQEGLIRGSAYFIAYIKDIIKYLISQHMHKYDFEENFCANIWKLTKDLKGLIYDEFDQKLKQDLIKYERGPENEKFHEKAKKTFKALVNNSAINFKGYFIKTRDGDYTDLCKHKCLYFDININKNDGSYDHDLKFLEPDVAESIANRIQNP</sequence>
<protein>
    <submittedName>
        <fullName evidence="1">Uncharacterized protein</fullName>
    </submittedName>
</protein>
<accession>A0A1C6YD04</accession>
<dbReference type="AlphaFoldDB" id="A0A1C6YD04"/>
<dbReference type="Proteomes" id="UP000507536">
    <property type="component" value="Chromosome 9"/>
</dbReference>
<evidence type="ECO:0000313" key="1">
    <source>
        <dbReference type="EMBL" id="SCM21205.1"/>
    </source>
</evidence>
<organism evidence="1 2">
    <name type="scientific">Plasmodium chabaudi adami</name>
    <dbReference type="NCBI Taxonomy" id="5826"/>
    <lineage>
        <taxon>Eukaryota</taxon>
        <taxon>Sar</taxon>
        <taxon>Alveolata</taxon>
        <taxon>Apicomplexa</taxon>
        <taxon>Aconoidasida</taxon>
        <taxon>Haemosporida</taxon>
        <taxon>Plasmodiidae</taxon>
        <taxon>Plasmodium</taxon>
        <taxon>Plasmodium (Vinckeia)</taxon>
    </lineage>
</organism>
<gene>
    <name evidence="1" type="ORF">PCHDS_000208800</name>
</gene>
<reference evidence="1 2" key="1">
    <citation type="submission" date="2016-08" db="EMBL/GenBank/DDBJ databases">
        <authorList>
            <consortium name="Pathogen Informatics"/>
        </authorList>
    </citation>
    <scope>NUCLEOTIDE SEQUENCE [LARGE SCALE GENOMIC DNA]</scope>
    <source>
        <strain evidence="1 2">DS</strain>
    </source>
</reference>
<dbReference type="Pfam" id="PF11675">
    <property type="entry name" value="DUF3271"/>
    <property type="match status" value="1"/>
</dbReference>
<dbReference type="InterPro" id="IPR021689">
    <property type="entry name" value="DUF3271"/>
</dbReference>